<comment type="caution">
    <text evidence="2">The sequence shown here is derived from an EMBL/GenBank/DDBJ whole genome shotgun (WGS) entry which is preliminary data.</text>
</comment>
<protein>
    <submittedName>
        <fullName evidence="2">Uncharacterized protein</fullName>
    </submittedName>
</protein>
<evidence type="ECO:0000256" key="1">
    <source>
        <dbReference type="SAM" id="MobiDB-lite"/>
    </source>
</evidence>
<feature type="region of interest" description="Disordered" evidence="1">
    <location>
        <begin position="1"/>
        <end position="32"/>
    </location>
</feature>
<feature type="compositionally biased region" description="Basic and acidic residues" evidence="1">
    <location>
        <begin position="22"/>
        <end position="32"/>
    </location>
</feature>
<evidence type="ECO:0000313" key="3">
    <source>
        <dbReference type="Proteomes" id="UP000193303"/>
    </source>
</evidence>
<evidence type="ECO:0000313" key="2">
    <source>
        <dbReference type="EMBL" id="OSI22813.1"/>
    </source>
</evidence>
<gene>
    <name evidence="2" type="ORF">BV912_05110</name>
</gene>
<reference evidence="3" key="1">
    <citation type="submission" date="2017-01" db="EMBL/GenBank/DDBJ databases">
        <authorList>
            <person name="Mah S.A."/>
            <person name="Swanson W.J."/>
            <person name="Moy G.W."/>
            <person name="Vacquier V.D."/>
        </authorList>
    </citation>
    <scope>NUCLEOTIDE SEQUENCE [LARGE SCALE GENOMIC DNA]</scope>
    <source>
        <strain evidence="3">124861</strain>
    </source>
</reference>
<dbReference type="AlphaFoldDB" id="A0A1X3DJ54"/>
<proteinExistence type="predicted"/>
<dbReference type="EMBL" id="MTAB01000008">
    <property type="protein sequence ID" value="OSI22813.1"/>
    <property type="molecule type" value="Genomic_DNA"/>
</dbReference>
<organism evidence="2 3">
    <name type="scientific">Neisseria dumasiana</name>
    <dbReference type="NCBI Taxonomy" id="1931275"/>
    <lineage>
        <taxon>Bacteria</taxon>
        <taxon>Pseudomonadati</taxon>
        <taxon>Pseudomonadota</taxon>
        <taxon>Betaproteobacteria</taxon>
        <taxon>Neisseriales</taxon>
        <taxon>Neisseriaceae</taxon>
        <taxon>Neisseria</taxon>
    </lineage>
</organism>
<name>A0A1X3DJ54_9NEIS</name>
<sequence>MPSETPEPLQKSLHTSLSAKVSDGHGKKPEKTNRVLYPIEIQRAVFPQTRKQYAKLRSTPNVIFWHTLFCTDGRRCLLSSPIHF</sequence>
<dbReference type="Proteomes" id="UP000193303">
    <property type="component" value="Unassembled WGS sequence"/>
</dbReference>
<accession>A0A1X3DJ54</accession>